<feature type="coiled-coil region" evidence="8">
    <location>
        <begin position="21"/>
        <end position="48"/>
    </location>
</feature>
<dbReference type="VEuPathDB" id="VectorBase:LDEU000196"/>
<evidence type="ECO:0000256" key="2">
    <source>
        <dbReference type="ARBA" id="ARBA00022448"/>
    </source>
</evidence>
<keyword evidence="3" id="KW-0812">Transmembrane</keyword>
<comment type="caution">
    <text evidence="9">The sequence shown here is derived from an EMBL/GenBank/DDBJ whole genome shotgun (WGS) entry which is preliminary data.</text>
</comment>
<dbReference type="Proteomes" id="UP000288716">
    <property type="component" value="Unassembled WGS sequence"/>
</dbReference>
<dbReference type="EMBL" id="NCKV01000044">
    <property type="protein sequence ID" value="RWS31844.1"/>
    <property type="molecule type" value="Genomic_DNA"/>
</dbReference>
<dbReference type="GO" id="GO:0031201">
    <property type="term" value="C:SNARE complex"/>
    <property type="evidence" value="ECO:0007669"/>
    <property type="project" value="TreeGrafter"/>
</dbReference>
<evidence type="ECO:0000256" key="7">
    <source>
        <dbReference type="ARBA" id="ARBA00023136"/>
    </source>
</evidence>
<evidence type="ECO:0000313" key="9">
    <source>
        <dbReference type="EMBL" id="RWS31844.1"/>
    </source>
</evidence>
<name>A0A443SWG5_9ACAR</name>
<dbReference type="InterPro" id="IPR010989">
    <property type="entry name" value="SNARE"/>
</dbReference>
<dbReference type="GO" id="GO:0048280">
    <property type="term" value="P:vesicle fusion with Golgi apparatus"/>
    <property type="evidence" value="ECO:0007669"/>
    <property type="project" value="TreeGrafter"/>
</dbReference>
<evidence type="ECO:0000256" key="1">
    <source>
        <dbReference type="ARBA" id="ARBA00004211"/>
    </source>
</evidence>
<dbReference type="PANTHER" id="PTHR21230">
    <property type="entry name" value="VESICLE TRANSPORT V-SNARE PROTEIN VTI1-RELATED"/>
    <property type="match status" value="1"/>
</dbReference>
<dbReference type="SUPFAM" id="SSF47661">
    <property type="entry name" value="t-snare proteins"/>
    <property type="match status" value="1"/>
</dbReference>
<dbReference type="OrthoDB" id="430637at2759"/>
<keyword evidence="2" id="KW-0813">Transport</keyword>
<dbReference type="GO" id="GO:0000149">
    <property type="term" value="F:SNARE binding"/>
    <property type="evidence" value="ECO:0007669"/>
    <property type="project" value="TreeGrafter"/>
</dbReference>
<dbReference type="GO" id="GO:0006891">
    <property type="term" value="P:intra-Golgi vesicle-mediated transport"/>
    <property type="evidence" value="ECO:0007669"/>
    <property type="project" value="TreeGrafter"/>
</dbReference>
<evidence type="ECO:0000256" key="4">
    <source>
        <dbReference type="ARBA" id="ARBA00022927"/>
    </source>
</evidence>
<comment type="subcellular location">
    <subcellularLocation>
        <location evidence="1">Membrane</location>
        <topology evidence="1">Single-pass type IV membrane protein</topology>
    </subcellularLocation>
</comment>
<evidence type="ECO:0000256" key="3">
    <source>
        <dbReference type="ARBA" id="ARBA00022692"/>
    </source>
</evidence>
<dbReference type="GO" id="GO:0016236">
    <property type="term" value="P:macroautophagy"/>
    <property type="evidence" value="ECO:0007669"/>
    <property type="project" value="TreeGrafter"/>
</dbReference>
<proteinExistence type="predicted"/>
<dbReference type="GO" id="GO:0031902">
    <property type="term" value="C:late endosome membrane"/>
    <property type="evidence" value="ECO:0007669"/>
    <property type="project" value="TreeGrafter"/>
</dbReference>
<keyword evidence="4" id="KW-0653">Protein transport</keyword>
<dbReference type="InterPro" id="IPR038407">
    <property type="entry name" value="v-SNARE_N_sf"/>
</dbReference>
<dbReference type="GO" id="GO:0005829">
    <property type="term" value="C:cytosol"/>
    <property type="evidence" value="ECO:0007669"/>
    <property type="project" value="GOC"/>
</dbReference>
<dbReference type="GO" id="GO:0005484">
    <property type="term" value="F:SNAP receptor activity"/>
    <property type="evidence" value="ECO:0007669"/>
    <property type="project" value="TreeGrafter"/>
</dbReference>
<protein>
    <submittedName>
        <fullName evidence="9">Vesicle transport through interaction with t-SNAREs 1A-like protein</fullName>
    </submittedName>
</protein>
<evidence type="ECO:0000313" key="10">
    <source>
        <dbReference type="Proteomes" id="UP000288716"/>
    </source>
</evidence>
<evidence type="ECO:0000256" key="8">
    <source>
        <dbReference type="SAM" id="Coils"/>
    </source>
</evidence>
<dbReference type="GO" id="GO:0005794">
    <property type="term" value="C:Golgi apparatus"/>
    <property type="evidence" value="ECO:0007669"/>
    <property type="project" value="TreeGrafter"/>
</dbReference>
<sequence>MVAAYVTGENSSLIAGVQVSFEEAKQCLAQMEIEIRKLSIDERRIRQKHYEGFVEEMRRLETEFRKAKRGALGDDEVNIDLFEAESEDGDSNTKLLPDSNSSRKLCLESEELGSKIMNSLSEKRDTIGKSRERLRKSNYDLGNSSKIANMILRKAMHNKLMIYTNKAAVPATPGKAFNYSVYLELTTRKSIRILSDVQDISTFNLSVILSSRMRVFIEFKDGKC</sequence>
<keyword evidence="7" id="KW-0472">Membrane</keyword>
<keyword evidence="6 8" id="KW-0175">Coiled coil</keyword>
<dbReference type="GO" id="GO:0006896">
    <property type="term" value="P:Golgi to vacuole transport"/>
    <property type="evidence" value="ECO:0007669"/>
    <property type="project" value="TreeGrafter"/>
</dbReference>
<dbReference type="AlphaFoldDB" id="A0A443SWG5"/>
<dbReference type="Pfam" id="PF12352">
    <property type="entry name" value="V-SNARE_C"/>
    <property type="match status" value="1"/>
</dbReference>
<dbReference type="SUPFAM" id="SSF58038">
    <property type="entry name" value="SNARE fusion complex"/>
    <property type="match status" value="1"/>
</dbReference>
<reference evidence="9 10" key="1">
    <citation type="journal article" date="2018" name="Gigascience">
        <title>Genomes of trombidid mites reveal novel predicted allergens and laterally-transferred genes associated with secondary metabolism.</title>
        <authorList>
            <person name="Dong X."/>
            <person name="Chaisiri K."/>
            <person name="Xia D."/>
            <person name="Armstrong S.D."/>
            <person name="Fang Y."/>
            <person name="Donnelly M.J."/>
            <person name="Kadowaki T."/>
            <person name="McGarry J.W."/>
            <person name="Darby A.C."/>
            <person name="Makepeace B.L."/>
        </authorList>
    </citation>
    <scope>NUCLEOTIDE SEQUENCE [LARGE SCALE GENOMIC DNA]</scope>
    <source>
        <strain evidence="9">UoL-UT</strain>
    </source>
</reference>
<dbReference type="GO" id="GO:0015031">
    <property type="term" value="P:protein transport"/>
    <property type="evidence" value="ECO:0007669"/>
    <property type="project" value="UniProtKB-KW"/>
</dbReference>
<dbReference type="PANTHER" id="PTHR21230:SF26">
    <property type="entry name" value="VESICLE TRANSPORT THROUGH INTERACTION WITH T-SNARES HOMOLOG 1A"/>
    <property type="match status" value="1"/>
</dbReference>
<keyword evidence="10" id="KW-1185">Reference proteome</keyword>
<accession>A0A443SWG5</accession>
<dbReference type="GO" id="GO:0042147">
    <property type="term" value="P:retrograde transport, endosome to Golgi"/>
    <property type="evidence" value="ECO:0007669"/>
    <property type="project" value="TreeGrafter"/>
</dbReference>
<organism evidence="9 10">
    <name type="scientific">Leptotrombidium deliense</name>
    <dbReference type="NCBI Taxonomy" id="299467"/>
    <lineage>
        <taxon>Eukaryota</taxon>
        <taxon>Metazoa</taxon>
        <taxon>Ecdysozoa</taxon>
        <taxon>Arthropoda</taxon>
        <taxon>Chelicerata</taxon>
        <taxon>Arachnida</taxon>
        <taxon>Acari</taxon>
        <taxon>Acariformes</taxon>
        <taxon>Trombidiformes</taxon>
        <taxon>Prostigmata</taxon>
        <taxon>Anystina</taxon>
        <taxon>Parasitengona</taxon>
        <taxon>Trombiculoidea</taxon>
        <taxon>Trombiculidae</taxon>
        <taxon>Leptotrombidium</taxon>
    </lineage>
</organism>
<dbReference type="Gene3D" id="1.20.58.400">
    <property type="entry name" value="t-snare proteins"/>
    <property type="match status" value="1"/>
</dbReference>
<keyword evidence="5" id="KW-1133">Transmembrane helix</keyword>
<evidence type="ECO:0000256" key="6">
    <source>
        <dbReference type="ARBA" id="ARBA00023054"/>
    </source>
</evidence>
<dbReference type="GO" id="GO:0012507">
    <property type="term" value="C:ER to Golgi transport vesicle membrane"/>
    <property type="evidence" value="ECO:0007669"/>
    <property type="project" value="TreeGrafter"/>
</dbReference>
<gene>
    <name evidence="9" type="ORF">B4U80_13585</name>
</gene>
<dbReference type="STRING" id="299467.A0A443SWG5"/>
<evidence type="ECO:0000256" key="5">
    <source>
        <dbReference type="ARBA" id="ARBA00022989"/>
    </source>
</evidence>
<dbReference type="GO" id="GO:0005789">
    <property type="term" value="C:endoplasmic reticulum membrane"/>
    <property type="evidence" value="ECO:0007669"/>
    <property type="project" value="TreeGrafter"/>
</dbReference>
<dbReference type="Gene3D" id="1.20.5.110">
    <property type="match status" value="1"/>
</dbReference>